<evidence type="ECO:0000256" key="8">
    <source>
        <dbReference type="ARBA" id="ARBA00022982"/>
    </source>
</evidence>
<dbReference type="PIRSF" id="PIRSF000292">
    <property type="entry name" value="Ubi_od_II"/>
    <property type="match status" value="1"/>
</dbReference>
<reference evidence="18" key="1">
    <citation type="submission" date="2013-04" db="EMBL/GenBank/DDBJ databases">
        <title>The genome sequencing project of 58 acetic acid bacteria.</title>
        <authorList>
            <person name="Okamoto-Kainuma A."/>
            <person name="Ishikawa M."/>
            <person name="Umino S."/>
            <person name="Koizumi Y."/>
            <person name="Shiwa Y."/>
            <person name="Yoshikawa H."/>
            <person name="Matsutani M."/>
            <person name="Matsushita K."/>
        </authorList>
    </citation>
    <scope>NUCLEOTIDE SEQUENCE</scope>
    <source>
        <strain evidence="18">DSM 15669</strain>
    </source>
</reference>
<evidence type="ECO:0000256" key="4">
    <source>
        <dbReference type="ARBA" id="ARBA00022475"/>
    </source>
</evidence>
<keyword evidence="5 14" id="KW-0679">Respiratory chain</keyword>
<evidence type="ECO:0000256" key="7">
    <source>
        <dbReference type="ARBA" id="ARBA00022729"/>
    </source>
</evidence>
<dbReference type="Pfam" id="PF06481">
    <property type="entry name" value="COX_ARM"/>
    <property type="match status" value="1"/>
</dbReference>
<dbReference type="SUPFAM" id="SSF49503">
    <property type="entry name" value="Cupredoxins"/>
    <property type="match status" value="1"/>
</dbReference>
<keyword evidence="13" id="KW-0449">Lipoprotein</keyword>
<dbReference type="InterPro" id="IPR006333">
    <property type="entry name" value="Cyt_o_ubiquinol_oxidase_su2"/>
</dbReference>
<evidence type="ECO:0000256" key="12">
    <source>
        <dbReference type="ARBA" id="ARBA00023139"/>
    </source>
</evidence>
<keyword evidence="8 14" id="KW-0249">Electron transport</keyword>
<dbReference type="PROSITE" id="PS50999">
    <property type="entry name" value="COX2_TM"/>
    <property type="match status" value="1"/>
</dbReference>
<dbReference type="InterPro" id="IPR002429">
    <property type="entry name" value="CcO_II-like_C"/>
</dbReference>
<keyword evidence="12" id="KW-0564">Palmitate</keyword>
<accession>A0ABQ0NY13</accession>
<dbReference type="InterPro" id="IPR045187">
    <property type="entry name" value="CcO_II"/>
</dbReference>
<evidence type="ECO:0000259" key="16">
    <source>
        <dbReference type="PROSITE" id="PS50857"/>
    </source>
</evidence>
<dbReference type="Gene3D" id="1.10.287.90">
    <property type="match status" value="1"/>
</dbReference>
<dbReference type="PROSITE" id="PS50857">
    <property type="entry name" value="COX2_CUA"/>
    <property type="match status" value="1"/>
</dbReference>
<evidence type="ECO:0000256" key="6">
    <source>
        <dbReference type="ARBA" id="ARBA00022692"/>
    </source>
</evidence>
<dbReference type="PANTHER" id="PTHR22888">
    <property type="entry name" value="CYTOCHROME C OXIDASE, SUBUNIT II"/>
    <property type="match status" value="1"/>
</dbReference>
<keyword evidence="4 14" id="KW-1003">Cell membrane</keyword>
<sequence>MLSGCTVDLLQPGGPIGEGNRDMMVLEFAVMMCVVVPTCIATLVIAWKYRAANTKAEYKPKWAHSNVLEVFIWGIPVLIIAVLSCINFWSTHYYDPYKPLAQDMLKREHAENTKPLEVQVVSLDWKWLFIYPEQGIATINELDVPTKTPLDLHITSDSVMTSFFIPQLGSQIYSMAGMETRLHLLARKPGSYRGEAAQYSGPGFSGMKFRAIAMPQEQFASWVENVRTGTSQFAEKDALDEKTYRRYATPPAVSNEVAPAPAPVTYFSNVQSALFQHIIAKYNNGMARDANGNGVMHMDMQNNGANGTSSATGM</sequence>
<dbReference type="EMBL" id="BAQD01000010">
    <property type="protein sequence ID" value="GBQ06216.1"/>
    <property type="molecule type" value="Genomic_DNA"/>
</dbReference>
<dbReference type="InterPro" id="IPR010514">
    <property type="entry name" value="COX_ARM"/>
</dbReference>
<keyword evidence="6 15" id="KW-0812">Transmembrane</keyword>
<proteinExistence type="inferred from homology"/>
<evidence type="ECO:0000256" key="9">
    <source>
        <dbReference type="ARBA" id="ARBA00022989"/>
    </source>
</evidence>
<evidence type="ECO:0000256" key="1">
    <source>
        <dbReference type="ARBA" id="ARBA00004651"/>
    </source>
</evidence>
<evidence type="ECO:0000256" key="11">
    <source>
        <dbReference type="ARBA" id="ARBA00023136"/>
    </source>
</evidence>
<comment type="similarity">
    <text evidence="2 14">Belongs to the cytochrome c oxidase subunit 2 family.</text>
</comment>
<feature type="transmembrane region" description="Helical" evidence="15">
    <location>
        <begin position="70"/>
        <end position="89"/>
    </location>
</feature>
<keyword evidence="3 14" id="KW-0813">Transport</keyword>
<evidence type="ECO:0000256" key="3">
    <source>
        <dbReference type="ARBA" id="ARBA00022448"/>
    </source>
</evidence>
<keyword evidence="11 14" id="KW-0472">Membrane</keyword>
<dbReference type="PANTHER" id="PTHR22888:SF18">
    <property type="entry name" value="CYTOCHROME BO(3) UBIQUINOL OXIDASE SUBUNIT 2"/>
    <property type="match status" value="1"/>
</dbReference>
<gene>
    <name evidence="18" type="ORF">AA15669_0834</name>
</gene>
<dbReference type="Gene3D" id="2.60.40.420">
    <property type="entry name" value="Cupredoxins - blue copper proteins"/>
    <property type="match status" value="1"/>
</dbReference>
<feature type="domain" description="Cytochrome oxidase subunit II transmembrane region profile" evidence="17">
    <location>
        <begin position="1"/>
        <end position="98"/>
    </location>
</feature>
<evidence type="ECO:0000256" key="13">
    <source>
        <dbReference type="ARBA" id="ARBA00023288"/>
    </source>
</evidence>
<dbReference type="SUPFAM" id="SSF81464">
    <property type="entry name" value="Cytochrome c oxidase subunit II-like, transmembrane region"/>
    <property type="match status" value="1"/>
</dbReference>
<keyword evidence="9 15" id="KW-1133">Transmembrane helix</keyword>
<keyword evidence="19" id="KW-1185">Reference proteome</keyword>
<dbReference type="InterPro" id="IPR008972">
    <property type="entry name" value="Cupredoxin"/>
</dbReference>
<evidence type="ECO:0000256" key="10">
    <source>
        <dbReference type="ARBA" id="ARBA00023002"/>
    </source>
</evidence>
<dbReference type="InterPro" id="IPR011759">
    <property type="entry name" value="Cyt_c_oxidase_su2_TM_dom"/>
</dbReference>
<keyword evidence="7" id="KW-0732">Signal</keyword>
<evidence type="ECO:0000313" key="19">
    <source>
        <dbReference type="Proteomes" id="UP001062901"/>
    </source>
</evidence>
<comment type="subcellular location">
    <subcellularLocation>
        <location evidence="1">Cell membrane</location>
        <topology evidence="1">Multi-pass membrane protein</topology>
    </subcellularLocation>
</comment>
<dbReference type="Proteomes" id="UP001062901">
    <property type="component" value="Unassembled WGS sequence"/>
</dbReference>
<evidence type="ECO:0000313" key="18">
    <source>
        <dbReference type="EMBL" id="GBQ06216.1"/>
    </source>
</evidence>
<evidence type="ECO:0000256" key="15">
    <source>
        <dbReference type="SAM" id="Phobius"/>
    </source>
</evidence>
<evidence type="ECO:0000256" key="5">
    <source>
        <dbReference type="ARBA" id="ARBA00022660"/>
    </source>
</evidence>
<dbReference type="NCBIfam" id="TIGR01433">
    <property type="entry name" value="CyoA"/>
    <property type="match status" value="1"/>
</dbReference>
<feature type="domain" description="Cytochrome oxidase subunit II copper A binding" evidence="16">
    <location>
        <begin position="113"/>
        <end position="225"/>
    </location>
</feature>
<evidence type="ECO:0000259" key="17">
    <source>
        <dbReference type="PROSITE" id="PS50999"/>
    </source>
</evidence>
<feature type="transmembrane region" description="Helical" evidence="15">
    <location>
        <begin position="28"/>
        <end position="49"/>
    </location>
</feature>
<dbReference type="CDD" id="cd04212">
    <property type="entry name" value="CuRO_UO_II"/>
    <property type="match status" value="1"/>
</dbReference>
<protein>
    <recommendedName>
        <fullName evidence="14">Ubiquinol oxidase subunit 2</fullName>
    </recommendedName>
</protein>
<evidence type="ECO:0000256" key="2">
    <source>
        <dbReference type="ARBA" id="ARBA00007866"/>
    </source>
</evidence>
<name>A0ABQ0NY13_9PROT</name>
<dbReference type="InterPro" id="IPR034227">
    <property type="entry name" value="CuRO_UO_II"/>
</dbReference>
<dbReference type="InterPro" id="IPR036257">
    <property type="entry name" value="Cyt_c_oxidase_su2_TM_sf"/>
</dbReference>
<evidence type="ECO:0000256" key="14">
    <source>
        <dbReference type="PIRNR" id="PIRNR000292"/>
    </source>
</evidence>
<comment type="caution">
    <text evidence="18">The sequence shown here is derived from an EMBL/GenBank/DDBJ whole genome shotgun (WGS) entry which is preliminary data.</text>
</comment>
<organism evidence="18 19">
    <name type="scientific">Saccharibacter floricola DSM 15669</name>
    <dbReference type="NCBI Taxonomy" id="1123227"/>
    <lineage>
        <taxon>Bacteria</taxon>
        <taxon>Pseudomonadati</taxon>
        <taxon>Pseudomonadota</taxon>
        <taxon>Alphaproteobacteria</taxon>
        <taxon>Acetobacterales</taxon>
        <taxon>Acetobacteraceae</taxon>
        <taxon>Saccharibacter</taxon>
    </lineage>
</organism>
<keyword evidence="10 14" id="KW-0560">Oxidoreductase</keyword>